<accession>A0ABR1C2X1</accession>
<comment type="caution">
    <text evidence="3">The sequence shown here is derived from an EMBL/GenBank/DDBJ whole genome shotgun (WGS) entry which is preliminary data.</text>
</comment>
<sequence>MKSFITTAITLLLMFYVRLSVAYTSSYCKILCLDALLQNSLFNKYCIFENSCYQYICGLINKYPTSDCPEICEHTMAHFKRIRSLRPAEEMGKFLEICSHSSWRATTPIPIRIPRALLRSDHYSCYGLCRAITSAIFSKPCRDRWRVLENCELVAIKETVRGDYYFETCPTICEDIAEHFADFRDMDRSRHREFCRLIKALQTTTTTPSTTTTTTPSTTTTTTPSTTTTTTTTTTEMTYPNEGFRNCEELCWHVFPKTLKPTKFFCPQKAKNYNPCTLSSCKEVNRGIPALTMEDGEDSKYACPKMCFSMAVVMRDRDMNRRNYPGKLIRGICSRISTSKTTTPFSTTTAMTYPSQEFHNCEQLCQHVFPKTLEPTKFFCPHKSKKYNPCTLSSCNEVISGILMEDGQDPEYACPKMCSSMAVEMRGRDMDRRQFDEKRISELCSGIVPASQTTAKPPTTKAATCPNEKFSSCKDLCEYGLSETLRDDPRLCWEGRNSVTLCVHYACEIIVRQNLMLEHVCPEMCPSMIAAVREVEALHPRTSAIILELCLNVSSTPTIFPICPDTTISQVEHPQTLSRPLWSPA</sequence>
<evidence type="ECO:0000313" key="3">
    <source>
        <dbReference type="EMBL" id="KAK6732891.1"/>
    </source>
</evidence>
<gene>
    <name evidence="3" type="primary">Necator_chrII.g4748</name>
    <name evidence="3" type="ORF">RB195_016956</name>
</gene>
<evidence type="ECO:0000256" key="1">
    <source>
        <dbReference type="SAM" id="MobiDB-lite"/>
    </source>
</evidence>
<organism evidence="3 4">
    <name type="scientific">Necator americanus</name>
    <name type="common">Human hookworm</name>
    <dbReference type="NCBI Taxonomy" id="51031"/>
    <lineage>
        <taxon>Eukaryota</taxon>
        <taxon>Metazoa</taxon>
        <taxon>Ecdysozoa</taxon>
        <taxon>Nematoda</taxon>
        <taxon>Chromadorea</taxon>
        <taxon>Rhabditida</taxon>
        <taxon>Rhabditina</taxon>
        <taxon>Rhabditomorpha</taxon>
        <taxon>Strongyloidea</taxon>
        <taxon>Ancylostomatidae</taxon>
        <taxon>Bunostominae</taxon>
        <taxon>Necator</taxon>
    </lineage>
</organism>
<proteinExistence type="predicted"/>
<evidence type="ECO:0000256" key="2">
    <source>
        <dbReference type="SAM" id="SignalP"/>
    </source>
</evidence>
<keyword evidence="2" id="KW-0732">Signal</keyword>
<reference evidence="3 4" key="1">
    <citation type="submission" date="2023-08" db="EMBL/GenBank/DDBJ databases">
        <title>A Necator americanus chromosomal reference genome.</title>
        <authorList>
            <person name="Ilik V."/>
            <person name="Petrzelkova K.J."/>
            <person name="Pardy F."/>
            <person name="Fuh T."/>
            <person name="Niatou-Singa F.S."/>
            <person name="Gouil Q."/>
            <person name="Baker L."/>
            <person name="Ritchie M.E."/>
            <person name="Jex A.R."/>
            <person name="Gazzola D."/>
            <person name="Li H."/>
            <person name="Toshio Fujiwara R."/>
            <person name="Zhan B."/>
            <person name="Aroian R.V."/>
            <person name="Pafco B."/>
            <person name="Schwarz E.M."/>
        </authorList>
    </citation>
    <scope>NUCLEOTIDE SEQUENCE [LARGE SCALE GENOMIC DNA]</scope>
    <source>
        <strain evidence="3 4">Aroian</strain>
        <tissue evidence="3">Whole animal</tissue>
    </source>
</reference>
<keyword evidence="4" id="KW-1185">Reference proteome</keyword>
<feature type="chain" id="PRO_5045357957" evidence="2">
    <location>
        <begin position="23"/>
        <end position="585"/>
    </location>
</feature>
<feature type="region of interest" description="Disordered" evidence="1">
    <location>
        <begin position="206"/>
        <end position="233"/>
    </location>
</feature>
<name>A0ABR1C2X1_NECAM</name>
<protein>
    <submittedName>
        <fullName evidence="3">Uncharacterized protein</fullName>
    </submittedName>
</protein>
<evidence type="ECO:0000313" key="4">
    <source>
        <dbReference type="Proteomes" id="UP001303046"/>
    </source>
</evidence>
<dbReference type="Proteomes" id="UP001303046">
    <property type="component" value="Unassembled WGS sequence"/>
</dbReference>
<feature type="signal peptide" evidence="2">
    <location>
        <begin position="1"/>
        <end position="22"/>
    </location>
</feature>
<dbReference type="EMBL" id="JAVFWL010000002">
    <property type="protein sequence ID" value="KAK6732891.1"/>
    <property type="molecule type" value="Genomic_DNA"/>
</dbReference>